<comment type="subcellular location">
    <subcellularLocation>
        <location evidence="2">Membrane</location>
        <topology evidence="2">Multi-pass membrane protein</topology>
    </subcellularLocation>
</comment>
<feature type="transmembrane region" description="Helical" evidence="11">
    <location>
        <begin position="6"/>
        <end position="28"/>
    </location>
</feature>
<dbReference type="Pfam" id="PF02163">
    <property type="entry name" value="Peptidase_M50"/>
    <property type="match status" value="1"/>
</dbReference>
<dbReference type="EMBL" id="PZZP01000001">
    <property type="protein sequence ID" value="PTM58969.1"/>
    <property type="molecule type" value="Genomic_DNA"/>
</dbReference>
<dbReference type="Gene3D" id="2.30.42.10">
    <property type="match status" value="1"/>
</dbReference>
<feature type="domain" description="PDZ" evidence="13">
    <location>
        <begin position="212"/>
        <end position="285"/>
    </location>
</feature>
<keyword evidence="15" id="KW-1185">Reference proteome</keyword>
<name>A0A2T4ZAR3_9BACL</name>
<dbReference type="InterPro" id="IPR004387">
    <property type="entry name" value="Pept_M50_Zn"/>
</dbReference>
<gene>
    <name evidence="14" type="ORF">C8J48_1568</name>
</gene>
<keyword evidence="9 11" id="KW-0482">Metalloprotease</keyword>
<organism evidence="14 15">
    <name type="scientific">Desmospora activa DSM 45169</name>
    <dbReference type="NCBI Taxonomy" id="1121389"/>
    <lineage>
        <taxon>Bacteria</taxon>
        <taxon>Bacillati</taxon>
        <taxon>Bacillota</taxon>
        <taxon>Bacilli</taxon>
        <taxon>Bacillales</taxon>
        <taxon>Thermoactinomycetaceae</taxon>
        <taxon>Desmospora</taxon>
    </lineage>
</organism>
<feature type="transmembrane region" description="Helical" evidence="11">
    <location>
        <begin position="421"/>
        <end position="439"/>
    </location>
</feature>
<accession>A0A2T4ZAR3</accession>
<keyword evidence="10 11" id="KW-0472">Membrane</keyword>
<keyword evidence="5 11" id="KW-0812">Transmembrane</keyword>
<dbReference type="CDD" id="cd23081">
    <property type="entry name" value="cpPDZ_EcRseP-like"/>
    <property type="match status" value="1"/>
</dbReference>
<keyword evidence="6 11" id="KW-0378">Hydrolase</keyword>
<evidence type="ECO:0000256" key="12">
    <source>
        <dbReference type="SAM" id="MobiDB-lite"/>
    </source>
</evidence>
<dbReference type="GO" id="GO:0046872">
    <property type="term" value="F:metal ion binding"/>
    <property type="evidence" value="ECO:0007669"/>
    <property type="project" value="UniProtKB-KW"/>
</dbReference>
<dbReference type="GO" id="GO:0004222">
    <property type="term" value="F:metalloendopeptidase activity"/>
    <property type="evidence" value="ECO:0007669"/>
    <property type="project" value="InterPro"/>
</dbReference>
<dbReference type="GO" id="GO:0016020">
    <property type="term" value="C:membrane"/>
    <property type="evidence" value="ECO:0007669"/>
    <property type="project" value="UniProtKB-SubCell"/>
</dbReference>
<evidence type="ECO:0000256" key="2">
    <source>
        <dbReference type="ARBA" id="ARBA00004141"/>
    </source>
</evidence>
<evidence type="ECO:0000256" key="9">
    <source>
        <dbReference type="ARBA" id="ARBA00023049"/>
    </source>
</evidence>
<feature type="region of interest" description="Disordered" evidence="12">
    <location>
        <begin position="101"/>
        <end position="130"/>
    </location>
</feature>
<evidence type="ECO:0000256" key="7">
    <source>
        <dbReference type="ARBA" id="ARBA00022833"/>
    </source>
</evidence>
<dbReference type="PANTHER" id="PTHR42837:SF2">
    <property type="entry name" value="MEMBRANE METALLOPROTEASE ARASP2, CHLOROPLASTIC-RELATED"/>
    <property type="match status" value="1"/>
</dbReference>
<reference evidence="14 15" key="1">
    <citation type="submission" date="2018-04" db="EMBL/GenBank/DDBJ databases">
        <title>Genomic Encyclopedia of Archaeal and Bacterial Type Strains, Phase II (KMG-II): from individual species to whole genera.</title>
        <authorList>
            <person name="Goeker M."/>
        </authorList>
    </citation>
    <scope>NUCLEOTIDE SEQUENCE [LARGE SCALE GENOMIC DNA]</scope>
    <source>
        <strain evidence="14 15">DSM 45169</strain>
    </source>
</reference>
<dbReference type="CDD" id="cd06163">
    <property type="entry name" value="S2P-M50_PDZ_RseP-like"/>
    <property type="match status" value="1"/>
</dbReference>
<evidence type="ECO:0000256" key="1">
    <source>
        <dbReference type="ARBA" id="ARBA00001947"/>
    </source>
</evidence>
<dbReference type="GO" id="GO:0006508">
    <property type="term" value="P:proteolysis"/>
    <property type="evidence" value="ECO:0007669"/>
    <property type="project" value="UniProtKB-KW"/>
</dbReference>
<keyword evidence="8 11" id="KW-1133">Transmembrane helix</keyword>
<evidence type="ECO:0000256" key="3">
    <source>
        <dbReference type="ARBA" id="ARBA00007931"/>
    </source>
</evidence>
<keyword evidence="11" id="KW-0479">Metal-binding</keyword>
<dbReference type="InterPro" id="IPR008915">
    <property type="entry name" value="Peptidase_M50"/>
</dbReference>
<evidence type="ECO:0000256" key="10">
    <source>
        <dbReference type="ARBA" id="ARBA00023136"/>
    </source>
</evidence>
<dbReference type="RefSeq" id="WP_170105271.1">
    <property type="nucleotide sequence ID" value="NZ_PZZP01000001.1"/>
</dbReference>
<comment type="cofactor">
    <cofactor evidence="1 11">
        <name>Zn(2+)</name>
        <dbReference type="ChEBI" id="CHEBI:29105"/>
    </cofactor>
</comment>
<evidence type="ECO:0000256" key="6">
    <source>
        <dbReference type="ARBA" id="ARBA00022801"/>
    </source>
</evidence>
<feature type="transmembrane region" description="Helical" evidence="11">
    <location>
        <begin position="198"/>
        <end position="225"/>
    </location>
</feature>
<evidence type="ECO:0000259" key="13">
    <source>
        <dbReference type="SMART" id="SM00228"/>
    </source>
</evidence>
<keyword evidence="4 14" id="KW-0645">Protease</keyword>
<dbReference type="SMART" id="SM00228">
    <property type="entry name" value="PDZ"/>
    <property type="match status" value="1"/>
</dbReference>
<dbReference type="SUPFAM" id="SSF50156">
    <property type="entry name" value="PDZ domain-like"/>
    <property type="match status" value="1"/>
</dbReference>
<evidence type="ECO:0000313" key="14">
    <source>
        <dbReference type="EMBL" id="PTM58969.1"/>
    </source>
</evidence>
<dbReference type="InterPro" id="IPR041489">
    <property type="entry name" value="PDZ_6"/>
</dbReference>
<comment type="caution">
    <text evidence="14">The sequence shown here is derived from an EMBL/GenBank/DDBJ whole genome shotgun (WGS) entry which is preliminary data.</text>
</comment>
<proteinExistence type="inferred from homology"/>
<dbReference type="InterPro" id="IPR036034">
    <property type="entry name" value="PDZ_sf"/>
</dbReference>
<evidence type="ECO:0000256" key="4">
    <source>
        <dbReference type="ARBA" id="ARBA00022670"/>
    </source>
</evidence>
<dbReference type="EC" id="3.4.24.-" evidence="11"/>
<dbReference type="Pfam" id="PF17820">
    <property type="entry name" value="PDZ_6"/>
    <property type="match status" value="1"/>
</dbReference>
<sequence>MDQLQTIVSFILVISVLVFIHELGHFLFAKRAGILVREFAIGFGPKIFSVFRGETLYSIRLLPLGGYVRMAGEDPEIVDLKTGTQLILDKEEDGRVLRIRAPKPGQEGAGGQEIPMDQGDPVEDDLPPHLPSVASTTGGKLLDMDLEDRLFILLEDESGREIRHDLHPQALIQYDEQNTIQIAPLDRQFGSKSILDRFLTIAAGPVFNFILTIILIGIVTMFIGLETRVSINGVVENSPAEGAGIKSGDIVREIEGKPVTSITDIRIPLVESQGEPVDMVLERANQTYETRIRPELSEDQNSYLIGIEMRQEMRDATLSESVVQGFKGTYEMAVVLFRSLEQLITGKVGVDNLAGPVGIADITGQAAEAGWIPLLRLTAVLSLNLGILNLLPIPALDGSRLVFILVEAVRGRPVDPHKESVIHFVGFALLMMLMLFVTYNDIVRLFFNG</sequence>
<keyword evidence="7 11" id="KW-0862">Zinc</keyword>
<evidence type="ECO:0000313" key="15">
    <source>
        <dbReference type="Proteomes" id="UP000241639"/>
    </source>
</evidence>
<dbReference type="PANTHER" id="PTHR42837">
    <property type="entry name" value="REGULATOR OF SIGMA-E PROTEASE RSEP"/>
    <property type="match status" value="1"/>
</dbReference>
<dbReference type="Proteomes" id="UP000241639">
    <property type="component" value="Unassembled WGS sequence"/>
</dbReference>
<protein>
    <recommendedName>
        <fullName evidence="11">Zinc metalloprotease</fullName>
        <ecNumber evidence="11">3.4.24.-</ecNumber>
    </recommendedName>
</protein>
<dbReference type="NCBIfam" id="TIGR00054">
    <property type="entry name" value="RIP metalloprotease RseP"/>
    <property type="match status" value="1"/>
</dbReference>
<evidence type="ECO:0000256" key="5">
    <source>
        <dbReference type="ARBA" id="ARBA00022692"/>
    </source>
</evidence>
<dbReference type="InterPro" id="IPR001478">
    <property type="entry name" value="PDZ"/>
</dbReference>
<evidence type="ECO:0000256" key="8">
    <source>
        <dbReference type="ARBA" id="ARBA00022989"/>
    </source>
</evidence>
<comment type="similarity">
    <text evidence="3 11">Belongs to the peptidase M50B family.</text>
</comment>
<dbReference type="AlphaFoldDB" id="A0A2T4ZAR3"/>
<evidence type="ECO:0000256" key="11">
    <source>
        <dbReference type="RuleBase" id="RU362031"/>
    </source>
</evidence>